<gene>
    <name evidence="2" type="ORF">E4099_00670</name>
</gene>
<feature type="region of interest" description="Disordered" evidence="1">
    <location>
        <begin position="89"/>
        <end position="189"/>
    </location>
</feature>
<dbReference type="Proteomes" id="UP000297948">
    <property type="component" value="Unassembled WGS sequence"/>
</dbReference>
<proteinExistence type="predicted"/>
<dbReference type="AlphaFoldDB" id="A0A4Z0HK87"/>
<reference evidence="2 3" key="1">
    <citation type="submission" date="2019-03" db="EMBL/GenBank/DDBJ databases">
        <authorList>
            <person name="Gonzalez-Pimentel J.L."/>
        </authorList>
    </citation>
    <scope>NUCLEOTIDE SEQUENCE [LARGE SCALE GENOMIC DNA]</scope>
    <source>
        <strain evidence="2 3">JCM 31289</strain>
    </source>
</reference>
<evidence type="ECO:0000313" key="3">
    <source>
        <dbReference type="Proteomes" id="UP000297948"/>
    </source>
</evidence>
<evidence type="ECO:0000313" key="2">
    <source>
        <dbReference type="EMBL" id="TGB19378.1"/>
    </source>
</evidence>
<dbReference type="EMBL" id="SRID01000002">
    <property type="protein sequence ID" value="TGB19378.1"/>
    <property type="molecule type" value="Genomic_DNA"/>
</dbReference>
<accession>A0A4Z0HK87</accession>
<sequence>MSNAKIGAAVLGGYVLGRTKKAKLALSIGSLLAGRHIRAGQLGGALGRAPLLGGVDERVRGELLSAGKAAATSVMTSSAERLADTLHDRTAALREESAPDEAEEEEAQEEAEEAEDGREKKPAAGGRSGRRTESPSRGGGEGTRRTPRSKESGSKGSGSREGRGGGKDGGAAERPSAERPRRTRRSGDG</sequence>
<dbReference type="RefSeq" id="WP_135336885.1">
    <property type="nucleotide sequence ID" value="NZ_JBHLTX010000035.1"/>
</dbReference>
<feature type="compositionally biased region" description="Acidic residues" evidence="1">
    <location>
        <begin position="98"/>
        <end position="116"/>
    </location>
</feature>
<protein>
    <submittedName>
        <fullName evidence="2">ABC transporter substrate-binding protein</fullName>
    </submittedName>
</protein>
<evidence type="ECO:0000256" key="1">
    <source>
        <dbReference type="SAM" id="MobiDB-lite"/>
    </source>
</evidence>
<name>A0A4Z0HK87_9ACTN</name>
<dbReference type="OrthoDB" id="4966929at2"/>
<feature type="compositionally biased region" description="Basic and acidic residues" evidence="1">
    <location>
        <begin position="142"/>
        <end position="166"/>
    </location>
</feature>
<comment type="caution">
    <text evidence="2">The sequence shown here is derived from an EMBL/GenBank/DDBJ whole genome shotgun (WGS) entry which is preliminary data.</text>
</comment>
<feature type="compositionally biased region" description="Basic and acidic residues" evidence="1">
    <location>
        <begin position="175"/>
        <end position="189"/>
    </location>
</feature>
<keyword evidence="3" id="KW-1185">Reference proteome</keyword>
<organism evidence="2 3">
    <name type="scientific">Streptomyces palmae</name>
    <dbReference type="NCBI Taxonomy" id="1701085"/>
    <lineage>
        <taxon>Bacteria</taxon>
        <taxon>Bacillati</taxon>
        <taxon>Actinomycetota</taxon>
        <taxon>Actinomycetes</taxon>
        <taxon>Kitasatosporales</taxon>
        <taxon>Streptomycetaceae</taxon>
        <taxon>Streptomyces</taxon>
    </lineage>
</organism>